<dbReference type="InterPro" id="IPR038117">
    <property type="entry name" value="BofC_C_sf"/>
</dbReference>
<organism evidence="2 3">
    <name type="scientific">Paenibacillus montaniterrae</name>
    <dbReference type="NCBI Taxonomy" id="429341"/>
    <lineage>
        <taxon>Bacteria</taxon>
        <taxon>Bacillati</taxon>
        <taxon>Bacillota</taxon>
        <taxon>Bacilli</taxon>
        <taxon>Bacillales</taxon>
        <taxon>Paenibacillaceae</taxon>
        <taxon>Paenibacillus</taxon>
    </lineage>
</organism>
<reference evidence="2" key="1">
    <citation type="submission" date="2021-03" db="EMBL/GenBank/DDBJ databases">
        <title>Antimicrobial resistance genes in bacteria isolated from Japanese honey, and their potential for conferring macrolide and lincosamide resistance in the American foulbrood pathogen Paenibacillus larvae.</title>
        <authorList>
            <person name="Okamoto M."/>
            <person name="Kumagai M."/>
            <person name="Kanamori H."/>
            <person name="Takamatsu D."/>
        </authorList>
    </citation>
    <scope>NUCLEOTIDE SEQUENCE</scope>
    <source>
        <strain evidence="2">J40TS1</strain>
    </source>
</reference>
<accession>A0A920CZD4</accession>
<keyword evidence="3" id="KW-1185">Reference proteome</keyword>
<proteinExistence type="predicted"/>
<evidence type="ECO:0000313" key="2">
    <source>
        <dbReference type="EMBL" id="GIP16899.1"/>
    </source>
</evidence>
<dbReference type="Gene3D" id="3.30.70.1740">
    <property type="entry name" value="Bypass-of-forespore C, C-terminal domain"/>
    <property type="match status" value="1"/>
</dbReference>
<protein>
    <recommendedName>
        <fullName evidence="1">Bypass of forespore C C-terminal domain-containing protein</fullName>
    </recommendedName>
</protein>
<evidence type="ECO:0000313" key="3">
    <source>
        <dbReference type="Proteomes" id="UP000683139"/>
    </source>
</evidence>
<gene>
    <name evidence="2" type="ORF">J40TS1_25410</name>
</gene>
<evidence type="ECO:0000259" key="1">
    <source>
        <dbReference type="Pfam" id="PF08955"/>
    </source>
</evidence>
<dbReference type="InterPro" id="IPR015050">
    <property type="entry name" value="BofC_C"/>
</dbReference>
<comment type="caution">
    <text evidence="2">The sequence shown here is derived from an EMBL/GenBank/DDBJ whole genome shotgun (WGS) entry which is preliminary data.</text>
</comment>
<dbReference type="EMBL" id="BOSE01000004">
    <property type="protein sequence ID" value="GIP16899.1"/>
    <property type="molecule type" value="Genomic_DNA"/>
</dbReference>
<dbReference type="RefSeq" id="WP_213515582.1">
    <property type="nucleotide sequence ID" value="NZ_BOSE01000004.1"/>
</dbReference>
<dbReference type="AlphaFoldDB" id="A0A920CZD4"/>
<dbReference type="Pfam" id="PF08955">
    <property type="entry name" value="BofC_C"/>
    <property type="match status" value="1"/>
</dbReference>
<feature type="domain" description="Bypass of forespore C C-terminal" evidence="1">
    <location>
        <begin position="123"/>
        <end position="199"/>
    </location>
</feature>
<name>A0A920CZD4_9BACL</name>
<dbReference type="Proteomes" id="UP000683139">
    <property type="component" value="Unassembled WGS sequence"/>
</dbReference>
<sequence>MQNSVWKKIKKRIRRKLKRYGSLAWSAARLYTLLAVLLSAVISGTATVHANAMTSFKDELSSWFSDQQKLRAILHRVYVCGEEIVELGNLSYENVVILIQQNPQWKLSVDQAHTIMRFEEHVDDLSPHCKANAFFGIDDEGLFSLYDGTPAQEKVMKTFFQLNIPYLESRLPKQELEHLQHGIRVRDIEEYDSVLSTFNEFRLDRVSQ</sequence>